<name>A0A2Z2PKW0_9HYPH</name>
<reference evidence="3" key="1">
    <citation type="submission" date="2016-10" db="EMBL/GenBank/DDBJ databases">
        <title>Agrobacterium Ti plasmids: Classification based on T-DNA and Vir regions organization.</title>
        <authorList>
            <person name="Nabi N."/>
            <person name="Vial L."/>
            <person name="Ben Hafsa A."/>
            <person name="Chapulliot D."/>
            <person name="Berard A."/>
            <person name="Chauveau A."/>
            <person name="Le Paslier M.-C."/>
            <person name="Harzallah Skhiri F."/>
            <person name="Brunel D."/>
            <person name="Nesme X."/>
            <person name="Chaouachi M."/>
        </authorList>
    </citation>
    <scope>NUCLEOTIDE SEQUENCE</scope>
    <source>
        <strain evidence="3">AR125</strain>
        <strain evidence="4">CFBP5499</strain>
        <plasmid evidence="3">pTi_AR125</plasmid>
        <plasmid evidence="4">pTi_CFBP5499</plasmid>
    </source>
</reference>
<evidence type="ECO:0000259" key="2">
    <source>
        <dbReference type="PROSITE" id="PS51913"/>
    </source>
</evidence>
<dbReference type="EMBL" id="KY000029">
    <property type="protein sequence ID" value="ASK41489.1"/>
    <property type="molecule type" value="Genomic_DNA"/>
</dbReference>
<dbReference type="Pfam" id="PF05066">
    <property type="entry name" value="HARE-HTH"/>
    <property type="match status" value="1"/>
</dbReference>
<geneLocation type="plasmid" evidence="4">
    <name>pTi_CFBP5499</name>
</geneLocation>
<evidence type="ECO:0000313" key="3">
    <source>
        <dbReference type="EMBL" id="ASK40726.1"/>
    </source>
</evidence>
<evidence type="ECO:0000313" key="4">
    <source>
        <dbReference type="EMBL" id="ASK41489.1"/>
    </source>
</evidence>
<keyword evidence="1" id="KW-0804">Transcription</keyword>
<organism evidence="3">
    <name type="scientific">Agrobacterium genomosp. 6</name>
    <dbReference type="NCBI Taxonomy" id="1183411"/>
    <lineage>
        <taxon>Bacteria</taxon>
        <taxon>Pseudomonadati</taxon>
        <taxon>Pseudomonadota</taxon>
        <taxon>Alphaproteobacteria</taxon>
        <taxon>Hyphomicrobiales</taxon>
        <taxon>Rhizobiaceae</taxon>
        <taxon>Rhizobium/Agrobacterium group</taxon>
        <taxon>Agrobacterium</taxon>
        <taxon>Agrobacterium tumefaciens complex</taxon>
    </lineage>
</organism>
<dbReference type="AlphaFoldDB" id="A0A2Z2PKW0"/>
<evidence type="ECO:0000256" key="1">
    <source>
        <dbReference type="ARBA" id="ARBA00023163"/>
    </source>
</evidence>
<sequence>MDSYLELARQVLKASRRPMTAKKMLDAAYRAGIVPSHLFGRTQEKTLQARLSEDILEHRDTSLFFRTEPGVFFLSELIPDPEVPDKFKERFPARRRTRDLLTEPFLAIDADFVRDLGRNLPKEWSSLVRTAEDRGAIHYFEANEKPAAALAVWTFSLVRRGNLVLSYRSGRYREDRDSFANRRTIGFPGVVRFSDYTLFSNGDYGASENSLAAISSDLDISPTVFHTESIEPPRPISAFIVDREPGQSVLMIVMDWTCPRWFEPTTRRLSLNDPLWMDATLPLNNVDDFEPWSVSALGAVRETLDEQT</sequence>
<proteinExistence type="predicted"/>
<feature type="domain" description="HTH HARE-type" evidence="2">
    <location>
        <begin position="2"/>
        <end position="77"/>
    </location>
</feature>
<dbReference type="GO" id="GO:0006355">
    <property type="term" value="P:regulation of DNA-templated transcription"/>
    <property type="evidence" value="ECO:0007669"/>
    <property type="project" value="InterPro"/>
</dbReference>
<geneLocation type="plasmid" evidence="3">
    <name>pTi_AR125</name>
</geneLocation>
<protein>
    <recommendedName>
        <fullName evidence="2">HTH HARE-type domain-containing protein</fullName>
    </recommendedName>
</protein>
<dbReference type="RefSeq" id="WP_080830751.1">
    <property type="nucleotide sequence ID" value="NZ_KY000025.1"/>
</dbReference>
<dbReference type="PROSITE" id="PS51913">
    <property type="entry name" value="HTH_HARE"/>
    <property type="match status" value="1"/>
</dbReference>
<dbReference type="InterPro" id="IPR007759">
    <property type="entry name" value="Asxl_HARE-HTH"/>
</dbReference>
<dbReference type="EMBL" id="KY000025">
    <property type="protein sequence ID" value="ASK40726.1"/>
    <property type="molecule type" value="Genomic_DNA"/>
</dbReference>
<keyword evidence="3" id="KW-0614">Plasmid</keyword>
<accession>A0A2Z2PKW0</accession>